<feature type="transmembrane region" description="Helical" evidence="1">
    <location>
        <begin position="78"/>
        <end position="101"/>
    </location>
</feature>
<reference evidence="2 3" key="1">
    <citation type="submission" date="2023-04" db="EMBL/GenBank/DDBJ databases">
        <title>A novel bacteria isolated from coastal sediment.</title>
        <authorList>
            <person name="Liu X.-J."/>
            <person name="Du Z.-J."/>
        </authorList>
    </citation>
    <scope>NUCLEOTIDE SEQUENCE [LARGE SCALE GENOMIC DNA]</scope>
    <source>
        <strain evidence="2 3">SDUM461004</strain>
    </source>
</reference>
<feature type="transmembrane region" description="Helical" evidence="1">
    <location>
        <begin position="12"/>
        <end position="29"/>
    </location>
</feature>
<feature type="transmembrane region" description="Helical" evidence="1">
    <location>
        <begin position="122"/>
        <end position="141"/>
    </location>
</feature>
<comment type="caution">
    <text evidence="2">The sequence shown here is derived from an EMBL/GenBank/DDBJ whole genome shotgun (WGS) entry which is preliminary data.</text>
</comment>
<sequence length="143" mass="16378">MSFTESLPTLNAYLNGAATVLLTAGFICIKTGREQAHRRCMLSAFSVSVVFLFFYVLHKWLVQGVHTPFTGEGAWRSFYYTMLATHIALAMLIVPLVLTTLTLAIRGKRESHKAWARWTFPIWYYVSVTGVLVYCFLYVWWPA</sequence>
<feature type="transmembrane region" description="Helical" evidence="1">
    <location>
        <begin position="41"/>
        <end position="58"/>
    </location>
</feature>
<keyword evidence="3" id="KW-1185">Reference proteome</keyword>
<keyword evidence="1" id="KW-0812">Transmembrane</keyword>
<keyword evidence="1" id="KW-0472">Membrane</keyword>
<keyword evidence="1" id="KW-1133">Transmembrane helix</keyword>
<dbReference type="InterPro" id="IPR007352">
    <property type="entry name" value="DUF420"/>
</dbReference>
<proteinExistence type="predicted"/>
<dbReference type="RefSeq" id="WP_308984733.1">
    <property type="nucleotide sequence ID" value="NZ_JARXIC010000009.1"/>
</dbReference>
<dbReference type="Pfam" id="PF04238">
    <property type="entry name" value="DUF420"/>
    <property type="match status" value="1"/>
</dbReference>
<accession>A0ABU1AJC0</accession>
<dbReference type="Proteomes" id="UP001243717">
    <property type="component" value="Unassembled WGS sequence"/>
</dbReference>
<protein>
    <submittedName>
        <fullName evidence="2">DUF420 domain-containing protein</fullName>
    </submittedName>
</protein>
<gene>
    <name evidence="2" type="ORF">QEH59_07440</name>
</gene>
<evidence type="ECO:0000313" key="3">
    <source>
        <dbReference type="Proteomes" id="UP001243717"/>
    </source>
</evidence>
<organism evidence="2 3">
    <name type="scientific">Thalassobacterium sedimentorum</name>
    <dbReference type="NCBI Taxonomy" id="3041258"/>
    <lineage>
        <taxon>Bacteria</taxon>
        <taxon>Pseudomonadati</taxon>
        <taxon>Verrucomicrobiota</taxon>
        <taxon>Opitutia</taxon>
        <taxon>Puniceicoccales</taxon>
        <taxon>Coraliomargaritaceae</taxon>
        <taxon>Thalassobacterium</taxon>
    </lineage>
</organism>
<evidence type="ECO:0000256" key="1">
    <source>
        <dbReference type="SAM" id="Phobius"/>
    </source>
</evidence>
<evidence type="ECO:0000313" key="2">
    <source>
        <dbReference type="EMBL" id="MDQ8194253.1"/>
    </source>
</evidence>
<dbReference type="PANTHER" id="PTHR37692">
    <property type="entry name" value="HYPOTHETICAL MEMBRANE SPANNING PROTEIN"/>
    <property type="match status" value="1"/>
</dbReference>
<dbReference type="EMBL" id="JARXIC010000009">
    <property type="protein sequence ID" value="MDQ8194253.1"/>
    <property type="molecule type" value="Genomic_DNA"/>
</dbReference>
<name>A0ABU1AJC0_9BACT</name>
<dbReference type="PANTHER" id="PTHR37692:SF1">
    <property type="entry name" value="DUF420 DOMAIN-CONTAINING PROTEIN"/>
    <property type="match status" value="1"/>
</dbReference>